<sequence length="209" mass="23770">MLRVLRMSDVASMLKMTIFKLSAIIFIYGGVMGHAVVNFAAAENYSVPLGGTWNIQLHITDPRVDYVYLKREGRNHSENRLIKLNRGESGNGTCYKQAPGCHKYYSLRHIGENVIQITMRLLLKSMEGVYGLYDYCYWADHNCTRDGPIKTFLLIIEDEQNTPQGEKENMTEESPTQVVFTGSAMNIQQSAWLAKLTSVSMVVVPYWVF</sequence>
<organism evidence="2 3">
    <name type="scientific">Pocillopora meandrina</name>
    <dbReference type="NCBI Taxonomy" id="46732"/>
    <lineage>
        <taxon>Eukaryota</taxon>
        <taxon>Metazoa</taxon>
        <taxon>Cnidaria</taxon>
        <taxon>Anthozoa</taxon>
        <taxon>Hexacorallia</taxon>
        <taxon>Scleractinia</taxon>
        <taxon>Astrocoeniina</taxon>
        <taxon>Pocilloporidae</taxon>
        <taxon>Pocillopora</taxon>
    </lineage>
</organism>
<evidence type="ECO:0000256" key="1">
    <source>
        <dbReference type="SAM" id="Phobius"/>
    </source>
</evidence>
<comment type="caution">
    <text evidence="2">The sequence shown here is derived from an EMBL/GenBank/DDBJ whole genome shotgun (WGS) entry which is preliminary data.</text>
</comment>
<keyword evidence="1" id="KW-1133">Transmembrane helix</keyword>
<accession>A0AAU9XNL3</accession>
<keyword evidence="1" id="KW-0812">Transmembrane</keyword>
<protein>
    <submittedName>
        <fullName evidence="2">Uncharacterized protein</fullName>
    </submittedName>
</protein>
<proteinExistence type="predicted"/>
<keyword evidence="1" id="KW-0472">Membrane</keyword>
<reference evidence="2 3" key="1">
    <citation type="submission" date="2022-05" db="EMBL/GenBank/DDBJ databases">
        <authorList>
            <consortium name="Genoscope - CEA"/>
            <person name="William W."/>
        </authorList>
    </citation>
    <scope>NUCLEOTIDE SEQUENCE [LARGE SCALE GENOMIC DNA]</scope>
</reference>
<feature type="transmembrane region" description="Helical" evidence="1">
    <location>
        <begin position="21"/>
        <end position="41"/>
    </location>
</feature>
<gene>
    <name evidence="2" type="ORF">PMEA_00026987</name>
</gene>
<dbReference type="Proteomes" id="UP001159428">
    <property type="component" value="Unassembled WGS sequence"/>
</dbReference>
<dbReference type="EMBL" id="CALNXJ010000052">
    <property type="protein sequence ID" value="CAH3153120.1"/>
    <property type="molecule type" value="Genomic_DNA"/>
</dbReference>
<name>A0AAU9XNL3_9CNID</name>
<evidence type="ECO:0000313" key="3">
    <source>
        <dbReference type="Proteomes" id="UP001159428"/>
    </source>
</evidence>
<evidence type="ECO:0000313" key="2">
    <source>
        <dbReference type="EMBL" id="CAH3153120.1"/>
    </source>
</evidence>
<dbReference type="AlphaFoldDB" id="A0AAU9XNL3"/>
<keyword evidence="3" id="KW-1185">Reference proteome</keyword>